<dbReference type="GO" id="GO:0007035">
    <property type="term" value="P:vacuolar acidification"/>
    <property type="evidence" value="ECO:0007669"/>
    <property type="project" value="TreeGrafter"/>
</dbReference>
<dbReference type="InterPro" id="IPR052208">
    <property type="entry name" value="DmX-like/RAVE_component"/>
</dbReference>
<dbReference type="PANTHER" id="PTHR13950">
    <property type="entry name" value="RABCONNECTIN-RELATED"/>
    <property type="match status" value="1"/>
</dbReference>
<dbReference type="WBParaSite" id="PSAMB.scaffold935size38407.g9917.t1">
    <property type="protein sequence ID" value="PSAMB.scaffold935size38407.g9917.t1"/>
    <property type="gene ID" value="PSAMB.scaffold935size38407.g9917"/>
</dbReference>
<evidence type="ECO:0000313" key="2">
    <source>
        <dbReference type="Proteomes" id="UP000887566"/>
    </source>
</evidence>
<dbReference type="PANTHER" id="PTHR13950:SF9">
    <property type="entry name" value="RABCONNECTIN-3A"/>
    <property type="match status" value="1"/>
</dbReference>
<dbReference type="Proteomes" id="UP000887566">
    <property type="component" value="Unplaced"/>
</dbReference>
<dbReference type="SMART" id="SM00320">
    <property type="entry name" value="WD40"/>
    <property type="match status" value="3"/>
</dbReference>
<protein>
    <submittedName>
        <fullName evidence="3">Uncharacterized protein</fullName>
    </submittedName>
</protein>
<dbReference type="Gene3D" id="2.130.10.10">
    <property type="entry name" value="YVTN repeat-like/Quinoprotein amine dehydrogenase"/>
    <property type="match status" value="1"/>
</dbReference>
<evidence type="ECO:0000313" key="3">
    <source>
        <dbReference type="WBParaSite" id="PSAMB.scaffold935size38407.g9917.t1"/>
    </source>
</evidence>
<sequence length="480" mass="53325">MTAHQVITGALNKGESVFAVGSVEGINFTVCAVGCDVVILASNFERVQIIPGSAFGEEAIVTCVDCCLDSGKIAAAYGHTIRIFEPTHYIGEKAKHKLDYRWFETSAIDTGGVATGVFWNLEGLRLLVNSGSRLQLYQHRMLSAYYNTKNKTGAHHHLSDNPVSFTITDEDPEDSHQTQNPQQSWLPIWETHLSAPAQFIKYSPDGALFATCGENDRLVKIWYQDSGDCDGRTDVSFGFTYLQHPAAVVGFEWRKTGRYMPRHCMANVLMTWCKDNTSRIWKETPTYDGADMSCETLDNSSIDFNNRKKLHHKHFRMRHARHKITHRLKQLKIMKNKSGKKGGSTADDHQGQQHQSPSRLVSSPSFYDSAAAPFIAPNMLHFHLAASINAETDCFLVPSLESTTAVNKPFAVHWLNNKELVFSLGAEKLLAEALLNEQRDSRGHSPAIISNEDMTKCSIAHSFSGQSSVDSGDQPAMTGD</sequence>
<proteinExistence type="predicted"/>
<dbReference type="InterPro" id="IPR036322">
    <property type="entry name" value="WD40_repeat_dom_sf"/>
</dbReference>
<dbReference type="GO" id="GO:0043291">
    <property type="term" value="C:RAVE complex"/>
    <property type="evidence" value="ECO:0007669"/>
    <property type="project" value="TreeGrafter"/>
</dbReference>
<reference evidence="3" key="1">
    <citation type="submission" date="2022-11" db="UniProtKB">
        <authorList>
            <consortium name="WormBaseParasite"/>
        </authorList>
    </citation>
    <scope>IDENTIFICATION</scope>
</reference>
<accession>A0A914XQQ4</accession>
<name>A0A914XQQ4_9BILA</name>
<feature type="compositionally biased region" description="Polar residues" evidence="1">
    <location>
        <begin position="352"/>
        <end position="362"/>
    </location>
</feature>
<keyword evidence="2" id="KW-1185">Reference proteome</keyword>
<organism evidence="2 3">
    <name type="scientific">Plectus sambesii</name>
    <dbReference type="NCBI Taxonomy" id="2011161"/>
    <lineage>
        <taxon>Eukaryota</taxon>
        <taxon>Metazoa</taxon>
        <taxon>Ecdysozoa</taxon>
        <taxon>Nematoda</taxon>
        <taxon>Chromadorea</taxon>
        <taxon>Plectida</taxon>
        <taxon>Plectina</taxon>
        <taxon>Plectoidea</taxon>
        <taxon>Plectidae</taxon>
        <taxon>Plectus</taxon>
    </lineage>
</organism>
<feature type="region of interest" description="Disordered" evidence="1">
    <location>
        <begin position="336"/>
        <end position="362"/>
    </location>
</feature>
<feature type="region of interest" description="Disordered" evidence="1">
    <location>
        <begin position="162"/>
        <end position="182"/>
    </location>
</feature>
<dbReference type="AlphaFoldDB" id="A0A914XQQ4"/>
<dbReference type="InterPro" id="IPR001680">
    <property type="entry name" value="WD40_rpt"/>
</dbReference>
<dbReference type="InterPro" id="IPR015943">
    <property type="entry name" value="WD40/YVTN_repeat-like_dom_sf"/>
</dbReference>
<dbReference type="SUPFAM" id="SSF50978">
    <property type="entry name" value="WD40 repeat-like"/>
    <property type="match status" value="1"/>
</dbReference>
<evidence type="ECO:0000256" key="1">
    <source>
        <dbReference type="SAM" id="MobiDB-lite"/>
    </source>
</evidence>